<feature type="domain" description="TniQ" evidence="1">
    <location>
        <begin position="26"/>
        <end position="167"/>
    </location>
</feature>
<evidence type="ECO:0000313" key="2">
    <source>
        <dbReference type="EMBL" id="MBJ6372485.1"/>
    </source>
</evidence>
<dbReference type="Proteomes" id="UP000619079">
    <property type="component" value="Unassembled WGS sequence"/>
</dbReference>
<dbReference type="RefSeq" id="WP_199025359.1">
    <property type="nucleotide sequence ID" value="NZ_JAELVR010000008.1"/>
</dbReference>
<dbReference type="InterPro" id="IPR009492">
    <property type="entry name" value="TniQ"/>
</dbReference>
<dbReference type="Pfam" id="PF06527">
    <property type="entry name" value="TniQ"/>
    <property type="match status" value="1"/>
</dbReference>
<gene>
    <name evidence="2" type="ORF">JF290_13205</name>
</gene>
<keyword evidence="3" id="KW-1185">Reference proteome</keyword>
<accession>A0A8J7J6Y5</accession>
<reference evidence="2" key="1">
    <citation type="submission" date="2020-12" db="EMBL/GenBank/DDBJ databases">
        <title>Sedimentitalea sp. nov., isolated from sand in Incheon.</title>
        <authorList>
            <person name="Kim W."/>
        </authorList>
    </citation>
    <scope>NUCLEOTIDE SEQUENCE</scope>
    <source>
        <strain evidence="2">CAU 1593</strain>
    </source>
</reference>
<comment type="caution">
    <text evidence="2">The sequence shown here is derived from an EMBL/GenBank/DDBJ whole genome shotgun (WGS) entry which is preliminary data.</text>
</comment>
<name>A0A8J7J6Y5_9RHOB</name>
<dbReference type="EMBL" id="JAELVR010000008">
    <property type="protein sequence ID" value="MBJ6372485.1"/>
    <property type="molecule type" value="Genomic_DNA"/>
</dbReference>
<proteinExistence type="predicted"/>
<protein>
    <submittedName>
        <fullName evidence="2">TniQ family protein</fullName>
    </submittedName>
</protein>
<dbReference type="AlphaFoldDB" id="A0A8J7J6Y5"/>
<organism evidence="2 3">
    <name type="scientific">Sedimentitalea arenosa</name>
    <dbReference type="NCBI Taxonomy" id="2798803"/>
    <lineage>
        <taxon>Bacteria</taxon>
        <taxon>Pseudomonadati</taxon>
        <taxon>Pseudomonadota</taxon>
        <taxon>Alphaproteobacteria</taxon>
        <taxon>Rhodobacterales</taxon>
        <taxon>Paracoccaceae</taxon>
        <taxon>Sedimentitalea</taxon>
    </lineage>
</organism>
<sequence length="633" mass="70265">MRTFGILVKSLQTNHNRSLMVPKLLPLRAAPKHRETVPSFLSRMAAMNGLSATDFALDMGFSLKKIVHLEDGALRSLGSCSGLTGTQLEELVSWTGQRSGDVRTTFRYEAFVSRAVRNPIIRGCPVCLREDLEEAEANRAHPLTQMTMRGDWQLRENDLCIEHSHTLVPLWESKPLVGRYDLSSRFPDVLEDIREGKLERPRVNPSPYDRWLDVRLRTGDDETWLADHTLYAATTFCTLLGAELLRLDEGTDLDQGARMRRARTLGFGVARQGEAAIKGALDDLASLADSAKAGPKRAFGHLFIDFSGEHLEKDDFTPFRKLLRDGIVRNWPVAAGESVLGFVQDERQRHSVLTASDETGIGPSLLEKFLVHAGAIGADDDRPIARKTFDARAYADLLAEIPTLVGPIGMQRAMGATKGQLESLAKDGVLAPRIDNPMVKSPWRVSDGVALVAELQEMAIPIESSDESWESIQDARHRSDLGVGTIIAGVRAGHLRLGRRPDLEGYAAFHVEKDEIDRMKAERTMADGGPLITAAAFGRLVGIRTQGWFEKLAGSGHTPATRRPHPKYGGEWVFASESDIEEFRKRFLTSTMMKDEFGLNSRKKLQAALKRFAPNGEDHGPLYLREDVEAFLK</sequence>
<evidence type="ECO:0000313" key="3">
    <source>
        <dbReference type="Proteomes" id="UP000619079"/>
    </source>
</evidence>
<evidence type="ECO:0000259" key="1">
    <source>
        <dbReference type="Pfam" id="PF06527"/>
    </source>
</evidence>